<accession>A0A9D4EZ99</accession>
<dbReference type="AlphaFoldDB" id="A0A9D4EZ99"/>
<evidence type="ECO:0000256" key="1">
    <source>
        <dbReference type="SAM" id="MobiDB-lite"/>
    </source>
</evidence>
<dbReference type="Proteomes" id="UP000828390">
    <property type="component" value="Unassembled WGS sequence"/>
</dbReference>
<protein>
    <submittedName>
        <fullName evidence="2">Uncharacterized protein</fullName>
    </submittedName>
</protein>
<feature type="compositionally biased region" description="Polar residues" evidence="1">
    <location>
        <begin position="16"/>
        <end position="43"/>
    </location>
</feature>
<feature type="region of interest" description="Disordered" evidence="1">
    <location>
        <begin position="1"/>
        <end position="44"/>
    </location>
</feature>
<gene>
    <name evidence="2" type="ORF">DPMN_166321</name>
</gene>
<comment type="caution">
    <text evidence="2">The sequence shown here is derived from an EMBL/GenBank/DDBJ whole genome shotgun (WGS) entry which is preliminary data.</text>
</comment>
<feature type="compositionally biased region" description="Basic and acidic residues" evidence="1">
    <location>
        <begin position="1"/>
        <end position="10"/>
    </location>
</feature>
<evidence type="ECO:0000313" key="2">
    <source>
        <dbReference type="EMBL" id="KAH3788188.1"/>
    </source>
</evidence>
<organism evidence="2 3">
    <name type="scientific">Dreissena polymorpha</name>
    <name type="common">Zebra mussel</name>
    <name type="synonym">Mytilus polymorpha</name>
    <dbReference type="NCBI Taxonomy" id="45954"/>
    <lineage>
        <taxon>Eukaryota</taxon>
        <taxon>Metazoa</taxon>
        <taxon>Spiralia</taxon>
        <taxon>Lophotrochozoa</taxon>
        <taxon>Mollusca</taxon>
        <taxon>Bivalvia</taxon>
        <taxon>Autobranchia</taxon>
        <taxon>Heteroconchia</taxon>
        <taxon>Euheterodonta</taxon>
        <taxon>Imparidentia</taxon>
        <taxon>Neoheterodontei</taxon>
        <taxon>Myida</taxon>
        <taxon>Dreissenoidea</taxon>
        <taxon>Dreissenidae</taxon>
        <taxon>Dreissena</taxon>
    </lineage>
</organism>
<proteinExistence type="predicted"/>
<dbReference type="EMBL" id="JAIWYP010000008">
    <property type="protein sequence ID" value="KAH3788188.1"/>
    <property type="molecule type" value="Genomic_DNA"/>
</dbReference>
<keyword evidence="3" id="KW-1185">Reference proteome</keyword>
<reference evidence="2" key="1">
    <citation type="journal article" date="2019" name="bioRxiv">
        <title>The Genome of the Zebra Mussel, Dreissena polymorpha: A Resource for Invasive Species Research.</title>
        <authorList>
            <person name="McCartney M.A."/>
            <person name="Auch B."/>
            <person name="Kono T."/>
            <person name="Mallez S."/>
            <person name="Zhang Y."/>
            <person name="Obille A."/>
            <person name="Becker A."/>
            <person name="Abrahante J.E."/>
            <person name="Garbe J."/>
            <person name="Badalamenti J.P."/>
            <person name="Herman A."/>
            <person name="Mangelson H."/>
            <person name="Liachko I."/>
            <person name="Sullivan S."/>
            <person name="Sone E.D."/>
            <person name="Koren S."/>
            <person name="Silverstein K.A.T."/>
            <person name="Beckman K.B."/>
            <person name="Gohl D.M."/>
        </authorList>
    </citation>
    <scope>NUCLEOTIDE SEQUENCE</scope>
    <source>
        <strain evidence="2">Duluth1</strain>
        <tissue evidence="2">Whole animal</tissue>
    </source>
</reference>
<evidence type="ECO:0000313" key="3">
    <source>
        <dbReference type="Proteomes" id="UP000828390"/>
    </source>
</evidence>
<name>A0A9D4EZ99_DREPO</name>
<sequence length="90" mass="9657">MFDGKGRECAIDTDSEISFSRPNATSSPHRRQQSSSESPTAASDDNGLVTLVVNCRSIKSPGKKAIVQNMIDATQADIVIGTESWLDDSI</sequence>
<reference evidence="2" key="2">
    <citation type="submission" date="2020-11" db="EMBL/GenBank/DDBJ databases">
        <authorList>
            <person name="McCartney M.A."/>
            <person name="Auch B."/>
            <person name="Kono T."/>
            <person name="Mallez S."/>
            <person name="Becker A."/>
            <person name="Gohl D.M."/>
            <person name="Silverstein K.A.T."/>
            <person name="Koren S."/>
            <person name="Bechman K.B."/>
            <person name="Herman A."/>
            <person name="Abrahante J.E."/>
            <person name="Garbe J."/>
        </authorList>
    </citation>
    <scope>NUCLEOTIDE SEQUENCE</scope>
    <source>
        <strain evidence="2">Duluth1</strain>
        <tissue evidence="2">Whole animal</tissue>
    </source>
</reference>